<dbReference type="EMBL" id="ABIB01000002">
    <property type="protein sequence ID" value="EDP97296.1"/>
    <property type="molecule type" value="Genomic_DNA"/>
</dbReference>
<gene>
    <name evidence="1" type="ORF">KAOT1_19077</name>
</gene>
<sequence>MNSTKIVEITILLFLLLLCSCESTPKSNTLEIAKTIDDEIVFIDKDKLIEKLENDLLTTKQRSIKINEIHIDFSKAVDNQASTIIQLIGSNKIRSTQISYVLRKEQNVFLLDIENTILVCEGCTVGCLPKRLTNNEGYCTPCDITHDDTCIKTESLIPENKR</sequence>
<protein>
    <submittedName>
        <fullName evidence="1">Uncharacterized protein</fullName>
    </submittedName>
</protein>
<evidence type="ECO:0000313" key="1">
    <source>
        <dbReference type="EMBL" id="EDP97296.1"/>
    </source>
</evidence>
<organism evidence="1 2">
    <name type="scientific">Kordia algicida OT-1</name>
    <dbReference type="NCBI Taxonomy" id="391587"/>
    <lineage>
        <taxon>Bacteria</taxon>
        <taxon>Pseudomonadati</taxon>
        <taxon>Bacteroidota</taxon>
        <taxon>Flavobacteriia</taxon>
        <taxon>Flavobacteriales</taxon>
        <taxon>Flavobacteriaceae</taxon>
        <taxon>Kordia</taxon>
    </lineage>
</organism>
<dbReference type="STRING" id="391587.KAOT1_19077"/>
<comment type="caution">
    <text evidence="1">The sequence shown here is derived from an EMBL/GenBank/DDBJ whole genome shotgun (WGS) entry which is preliminary data.</text>
</comment>
<evidence type="ECO:0000313" key="2">
    <source>
        <dbReference type="Proteomes" id="UP000002945"/>
    </source>
</evidence>
<dbReference type="HOGENOM" id="CLU_1633236_0_0_10"/>
<dbReference type="PROSITE" id="PS51257">
    <property type="entry name" value="PROKAR_LIPOPROTEIN"/>
    <property type="match status" value="1"/>
</dbReference>
<name>A9DNW4_9FLAO</name>
<reference evidence="1 2" key="1">
    <citation type="journal article" date="2011" name="J. Bacteriol.">
        <title>Genome sequence of the algicidal bacterium Kordia algicida OT-1.</title>
        <authorList>
            <person name="Lee H.S."/>
            <person name="Kang S.G."/>
            <person name="Kwon K.K."/>
            <person name="Lee J.H."/>
            <person name="Kim S.J."/>
        </authorList>
    </citation>
    <scope>NUCLEOTIDE SEQUENCE [LARGE SCALE GENOMIC DNA]</scope>
    <source>
        <strain evidence="1 2">OT-1</strain>
    </source>
</reference>
<keyword evidence="2" id="KW-1185">Reference proteome</keyword>
<dbReference type="RefSeq" id="WP_007096347.1">
    <property type="nucleotide sequence ID" value="NZ_CP142125.1"/>
</dbReference>
<accession>A9DNW4</accession>
<dbReference type="OrthoDB" id="1354370at2"/>
<proteinExistence type="predicted"/>
<dbReference type="AlphaFoldDB" id="A9DNW4"/>
<dbReference type="Proteomes" id="UP000002945">
    <property type="component" value="Unassembled WGS sequence"/>
</dbReference>